<protein>
    <submittedName>
        <fullName evidence="1">Uncharacterized protein</fullName>
    </submittedName>
</protein>
<accession>A0A1T3P697</accession>
<evidence type="ECO:0000313" key="1">
    <source>
        <dbReference type="EMBL" id="OPC84573.1"/>
    </source>
</evidence>
<evidence type="ECO:0000313" key="2">
    <source>
        <dbReference type="Proteomes" id="UP000190037"/>
    </source>
</evidence>
<comment type="caution">
    <text evidence="1">The sequence shown here is derived from an EMBL/GenBank/DDBJ whole genome shotgun (WGS) entry which is preliminary data.</text>
</comment>
<gene>
    <name evidence="1" type="ORF">B4N89_29880</name>
</gene>
<keyword evidence="2" id="KW-1185">Reference proteome</keyword>
<organism evidence="1 2">
    <name type="scientific">Embleya scabrispora</name>
    <dbReference type="NCBI Taxonomy" id="159449"/>
    <lineage>
        <taxon>Bacteria</taxon>
        <taxon>Bacillati</taxon>
        <taxon>Actinomycetota</taxon>
        <taxon>Actinomycetes</taxon>
        <taxon>Kitasatosporales</taxon>
        <taxon>Streptomycetaceae</taxon>
        <taxon>Embleya</taxon>
    </lineage>
</organism>
<reference evidence="1 2" key="1">
    <citation type="submission" date="2017-03" db="EMBL/GenBank/DDBJ databases">
        <title>Draft genome sequence of Streptomyces scabrisporus NF3, endophyte isolated from Amphipterygium adstringens.</title>
        <authorList>
            <person name="Vazquez M."/>
            <person name="Ceapa C.D."/>
            <person name="Rodriguez Luna D."/>
            <person name="Sanchez Esquivel S."/>
        </authorList>
    </citation>
    <scope>NUCLEOTIDE SEQUENCE [LARGE SCALE GENOMIC DNA]</scope>
    <source>
        <strain evidence="1 2">NF3</strain>
    </source>
</reference>
<dbReference type="EMBL" id="MWQN01000001">
    <property type="protein sequence ID" value="OPC84573.1"/>
    <property type="molecule type" value="Genomic_DNA"/>
</dbReference>
<dbReference type="AlphaFoldDB" id="A0A1T3P697"/>
<dbReference type="OrthoDB" id="3475986at2"/>
<dbReference type="RefSeq" id="WP_078978870.1">
    <property type="nucleotide sequence ID" value="NZ_MWQN01000001.1"/>
</dbReference>
<name>A0A1T3P697_9ACTN</name>
<dbReference type="Proteomes" id="UP000190037">
    <property type="component" value="Unassembled WGS sequence"/>
</dbReference>
<sequence length="569" mass="61516">MTLVRHLVAPASGRIAAANDPLFFDLAVNPDPLRVSPSEGTPGFGDLIFITSLAEPRTIEVRGFEVAFRVGDAEADLALDVRDLQTRISLAGWTGTTTTASGRCTTVFAPASDEPPHTAFDASTGVTFQAVGLSVNRLVGSSVVTVSASWRATGSTAWQTQTTEIQVGKYPLGFHLRSLVAEPLSVDPGGGTTLRWDASAATHVSLMYNGHEFPVGDRQSIEVGGLTETTTFHLNARAQSGSGFVERTLSITVYVFDPQRLAGRVVVEGTLRAGALEPSDPTEPIVVPQGMPLSPAWAYEPVTGTLSDSTWPWYGYSAQRPASASGHEGTVIATQTDATELLWSTYDGYGWPRRDRHRARGRDAAITRYGTAIVWIFRHPQWDQFLHRRLDRDLSWSEIHGPSDYQRDKTLPGVAANQGERLTYLFHHSGTTNVHYSNVPGGGGTVRALSGTNGVDGVAFAEFGNLRVGVYRLKTTGHLRAEVDNAPPDSASAWWTVKTVMSSVAVTGTPALAELAGHLYCVCREQGSRTLYMARFDGELWSAGVPVMDDWPLDRSPGLIALHNRLFIV</sequence>
<dbReference type="STRING" id="159449.B4N89_29880"/>
<proteinExistence type="predicted"/>